<evidence type="ECO:0000313" key="4">
    <source>
        <dbReference type="Proteomes" id="UP000030651"/>
    </source>
</evidence>
<dbReference type="EMBL" id="KI912112">
    <property type="protein sequence ID" value="ETS82065.1"/>
    <property type="molecule type" value="Genomic_DNA"/>
</dbReference>
<feature type="compositionally biased region" description="Low complexity" evidence="1">
    <location>
        <begin position="198"/>
        <end position="234"/>
    </location>
</feature>
<evidence type="ECO:0000256" key="2">
    <source>
        <dbReference type="SAM" id="SignalP"/>
    </source>
</evidence>
<evidence type="ECO:0000256" key="1">
    <source>
        <dbReference type="SAM" id="MobiDB-lite"/>
    </source>
</evidence>
<name>W3X7N3_PESFW</name>
<organism evidence="3 4">
    <name type="scientific">Pestalotiopsis fici (strain W106-1 / CGMCC3.15140)</name>
    <dbReference type="NCBI Taxonomy" id="1229662"/>
    <lineage>
        <taxon>Eukaryota</taxon>
        <taxon>Fungi</taxon>
        <taxon>Dikarya</taxon>
        <taxon>Ascomycota</taxon>
        <taxon>Pezizomycotina</taxon>
        <taxon>Sordariomycetes</taxon>
        <taxon>Xylariomycetidae</taxon>
        <taxon>Amphisphaeriales</taxon>
        <taxon>Sporocadaceae</taxon>
        <taxon>Pestalotiopsis</taxon>
    </lineage>
</organism>
<dbReference type="OMA" id="LATKCER"/>
<accession>W3X7N3</accession>
<gene>
    <name evidence="3" type="ORF">PFICI_07067</name>
</gene>
<dbReference type="KEGG" id="pfy:PFICI_07067"/>
<feature type="region of interest" description="Disordered" evidence="1">
    <location>
        <begin position="195"/>
        <end position="238"/>
    </location>
</feature>
<dbReference type="GeneID" id="19272080"/>
<sequence>MFWRNTHVVLFGVASAAAAHLPPRPADAVRDIAPRQTDSTLSQLLDFANDLGLTACIPQALPLAAELPTIPSGLLNNDLFSQALSQTTLALSDVCQFSITGSDGPKFTSFLPEVYSWYDEHSSQVASIVSGCPSASPLVQTVEAYGACSQVTGGAQLPASITSPGDLSSSGSDALSIQTDTETFSIETDTVISDSTLSITEPTASATTESDTTSSGSASATETATESSSSSSVSQAQAPRETGFVVAAAAMAGFIGAVAAM</sequence>
<dbReference type="Proteomes" id="UP000030651">
    <property type="component" value="Unassembled WGS sequence"/>
</dbReference>
<keyword evidence="4" id="KW-1185">Reference proteome</keyword>
<feature type="chain" id="PRO_5004835498" description="Infection structure specific protein" evidence="2">
    <location>
        <begin position="19"/>
        <end position="261"/>
    </location>
</feature>
<proteinExistence type="predicted"/>
<dbReference type="InParanoid" id="W3X7N3"/>
<dbReference type="AlphaFoldDB" id="W3X7N3"/>
<dbReference type="RefSeq" id="XP_007833839.1">
    <property type="nucleotide sequence ID" value="XM_007835648.1"/>
</dbReference>
<protein>
    <recommendedName>
        <fullName evidence="5">Infection structure specific protein</fullName>
    </recommendedName>
</protein>
<reference evidence="4" key="1">
    <citation type="journal article" date="2015" name="BMC Genomics">
        <title>Genomic and transcriptomic analysis of the endophytic fungus Pestalotiopsis fici reveals its lifestyle and high potential for synthesis of natural products.</title>
        <authorList>
            <person name="Wang X."/>
            <person name="Zhang X."/>
            <person name="Liu L."/>
            <person name="Xiang M."/>
            <person name="Wang W."/>
            <person name="Sun X."/>
            <person name="Che Y."/>
            <person name="Guo L."/>
            <person name="Liu G."/>
            <person name="Guo L."/>
            <person name="Wang C."/>
            <person name="Yin W.B."/>
            <person name="Stadler M."/>
            <person name="Zhang X."/>
            <person name="Liu X."/>
        </authorList>
    </citation>
    <scope>NUCLEOTIDE SEQUENCE [LARGE SCALE GENOMIC DNA]</scope>
    <source>
        <strain evidence="4">W106-1 / CGMCC3.15140</strain>
    </source>
</reference>
<feature type="signal peptide" evidence="2">
    <location>
        <begin position="1"/>
        <end position="18"/>
    </location>
</feature>
<dbReference type="HOGENOM" id="CLU_1220017_0_0_1"/>
<evidence type="ECO:0000313" key="3">
    <source>
        <dbReference type="EMBL" id="ETS82065.1"/>
    </source>
</evidence>
<dbReference type="OrthoDB" id="4775224at2759"/>
<keyword evidence="2" id="KW-0732">Signal</keyword>
<evidence type="ECO:0008006" key="5">
    <source>
        <dbReference type="Google" id="ProtNLM"/>
    </source>
</evidence>